<dbReference type="GO" id="GO:0005829">
    <property type="term" value="C:cytosol"/>
    <property type="evidence" value="ECO:0007669"/>
    <property type="project" value="GOC"/>
</dbReference>
<keyword evidence="6 9" id="KW-1133">Transmembrane helix</keyword>
<evidence type="ECO:0000256" key="7">
    <source>
        <dbReference type="ARBA" id="ARBA00023034"/>
    </source>
</evidence>
<name>A0A0J1B596_9TREE</name>
<dbReference type="STRING" id="879819.A0A0J1B596"/>
<evidence type="ECO:0000256" key="8">
    <source>
        <dbReference type="ARBA" id="ARBA00023136"/>
    </source>
</evidence>
<dbReference type="GO" id="GO:0005802">
    <property type="term" value="C:trans-Golgi network"/>
    <property type="evidence" value="ECO:0007669"/>
    <property type="project" value="TreeGrafter"/>
</dbReference>
<dbReference type="GeneID" id="28983554"/>
<evidence type="ECO:0000256" key="2">
    <source>
        <dbReference type="ARBA" id="ARBA00008160"/>
    </source>
</evidence>
<proteinExistence type="inferred from homology"/>
<keyword evidence="4 9" id="KW-0812">Transmembrane</keyword>
<comment type="similarity">
    <text evidence="2">Belongs to the SYS1 family.</text>
</comment>
<feature type="transmembrane region" description="Helical" evidence="9">
    <location>
        <begin position="21"/>
        <end position="43"/>
    </location>
</feature>
<dbReference type="InterPro" id="IPR019185">
    <property type="entry name" value="Integral_membrane_SYS1-rel"/>
</dbReference>
<dbReference type="GO" id="GO:0034067">
    <property type="term" value="P:protein localization to Golgi apparatus"/>
    <property type="evidence" value="ECO:0007669"/>
    <property type="project" value="TreeGrafter"/>
</dbReference>
<dbReference type="PANTHER" id="PTHR12952">
    <property type="entry name" value="SYS1"/>
    <property type="match status" value="1"/>
</dbReference>
<dbReference type="GO" id="GO:0043001">
    <property type="term" value="P:Golgi to plasma membrane protein transport"/>
    <property type="evidence" value="ECO:0007669"/>
    <property type="project" value="TreeGrafter"/>
</dbReference>
<dbReference type="EMBL" id="KQ087200">
    <property type="protein sequence ID" value="KLT42874.1"/>
    <property type="molecule type" value="Genomic_DNA"/>
</dbReference>
<gene>
    <name evidence="10" type="ORF">CC85DRAFT_285028</name>
</gene>
<keyword evidence="3" id="KW-0813">Transport</keyword>
<keyword evidence="5" id="KW-0653">Protein transport</keyword>
<evidence type="ECO:0000256" key="9">
    <source>
        <dbReference type="SAM" id="Phobius"/>
    </source>
</evidence>
<evidence type="ECO:0008006" key="12">
    <source>
        <dbReference type="Google" id="ProtNLM"/>
    </source>
</evidence>
<dbReference type="GO" id="GO:0000139">
    <property type="term" value="C:Golgi membrane"/>
    <property type="evidence" value="ECO:0007669"/>
    <property type="project" value="UniProtKB-SubCell"/>
</dbReference>
<reference evidence="10 11" key="1">
    <citation type="submission" date="2015-03" db="EMBL/GenBank/DDBJ databases">
        <title>Genomics and transcriptomics of the oil-accumulating basidiomycete yeast T. oleaginosus allow insights into substrate utilization and the diverse evolutionary trajectories of mating systems in fungi.</title>
        <authorList>
            <consortium name="DOE Joint Genome Institute"/>
            <person name="Kourist R."/>
            <person name="Kracht O."/>
            <person name="Bracharz F."/>
            <person name="Lipzen A."/>
            <person name="Nolan M."/>
            <person name="Ohm R."/>
            <person name="Grigoriev I."/>
            <person name="Sun S."/>
            <person name="Heitman J."/>
            <person name="Bruck T."/>
            <person name="Nowrousian M."/>
        </authorList>
    </citation>
    <scope>NUCLEOTIDE SEQUENCE [LARGE SCALE GENOMIC DNA]</scope>
    <source>
        <strain evidence="10 11">IBC0246</strain>
    </source>
</reference>
<organism evidence="10 11">
    <name type="scientific">Cutaneotrichosporon oleaginosum</name>
    <dbReference type="NCBI Taxonomy" id="879819"/>
    <lineage>
        <taxon>Eukaryota</taxon>
        <taxon>Fungi</taxon>
        <taxon>Dikarya</taxon>
        <taxon>Basidiomycota</taxon>
        <taxon>Agaricomycotina</taxon>
        <taxon>Tremellomycetes</taxon>
        <taxon>Trichosporonales</taxon>
        <taxon>Trichosporonaceae</taxon>
        <taxon>Cutaneotrichosporon</taxon>
    </lineage>
</organism>
<comment type="subcellular location">
    <subcellularLocation>
        <location evidence="1">Golgi apparatus membrane</location>
        <topology evidence="1">Multi-pass membrane protein</topology>
    </subcellularLocation>
</comment>
<dbReference type="GO" id="GO:0006895">
    <property type="term" value="P:Golgi to endosome transport"/>
    <property type="evidence" value="ECO:0007669"/>
    <property type="project" value="TreeGrafter"/>
</dbReference>
<feature type="transmembrane region" description="Helical" evidence="9">
    <location>
        <begin position="109"/>
        <end position="128"/>
    </location>
</feature>
<evidence type="ECO:0000256" key="5">
    <source>
        <dbReference type="ARBA" id="ARBA00022927"/>
    </source>
</evidence>
<keyword evidence="11" id="KW-1185">Reference proteome</keyword>
<evidence type="ECO:0000256" key="3">
    <source>
        <dbReference type="ARBA" id="ARBA00022448"/>
    </source>
</evidence>
<evidence type="ECO:0000313" key="10">
    <source>
        <dbReference type="EMBL" id="KLT42874.1"/>
    </source>
</evidence>
<evidence type="ECO:0000256" key="1">
    <source>
        <dbReference type="ARBA" id="ARBA00004653"/>
    </source>
</evidence>
<protein>
    <recommendedName>
        <fullName evidence="12">Integral membrane protein S linking to the trans Golgi network-domain-containing protein</fullName>
    </recommendedName>
</protein>
<evidence type="ECO:0000256" key="4">
    <source>
        <dbReference type="ARBA" id="ARBA00022692"/>
    </source>
</evidence>
<dbReference type="PANTHER" id="PTHR12952:SF0">
    <property type="entry name" value="PROTEIN SYS1 HOMOLOG"/>
    <property type="match status" value="1"/>
</dbReference>
<sequence>MRVQGWDPVLIVSQIICLQSIHYLTLSLLLPPLLSGLTAPALLSYSGGPRTVAHIMDWREMAARPAVRTGGVWERVRGAWTGGKKVAQHASEGEGGVAWDYGVDGRRGWIIGAAWIVASGVDIAPLYFLIRRPTYILDFALTLTFNHILFTTYYAKAFPTSLFFWVVQALGAILMIVFGEQLCVKREMSSELDIAWNPGAEEIELGDRP</sequence>
<keyword evidence="7" id="KW-0333">Golgi apparatus</keyword>
<accession>A0A0J1B596</accession>
<keyword evidence="8 9" id="KW-0472">Membrane</keyword>
<dbReference type="Proteomes" id="UP000053611">
    <property type="component" value="Unassembled WGS sequence"/>
</dbReference>
<feature type="transmembrane region" description="Helical" evidence="9">
    <location>
        <begin position="161"/>
        <end position="179"/>
    </location>
</feature>
<evidence type="ECO:0000313" key="11">
    <source>
        <dbReference type="Proteomes" id="UP000053611"/>
    </source>
</evidence>
<evidence type="ECO:0000256" key="6">
    <source>
        <dbReference type="ARBA" id="ARBA00022989"/>
    </source>
</evidence>
<feature type="transmembrane region" description="Helical" evidence="9">
    <location>
        <begin position="135"/>
        <end position="155"/>
    </location>
</feature>
<dbReference type="OrthoDB" id="542931at2759"/>
<dbReference type="Pfam" id="PF09801">
    <property type="entry name" value="SYS1"/>
    <property type="match status" value="2"/>
</dbReference>
<dbReference type="AlphaFoldDB" id="A0A0J1B596"/>